<dbReference type="OrthoDB" id="9761152at2"/>
<evidence type="ECO:0000313" key="14">
    <source>
        <dbReference type="EMBL" id="CVK15440.1"/>
    </source>
</evidence>
<evidence type="ECO:0000256" key="2">
    <source>
        <dbReference type="ARBA" id="ARBA00022448"/>
    </source>
</evidence>
<protein>
    <submittedName>
        <fullName evidence="14">Iron complex outermembrane recepter protein</fullName>
    </submittedName>
</protein>
<dbReference type="SUPFAM" id="SSF56935">
    <property type="entry name" value="Porins"/>
    <property type="match status" value="1"/>
</dbReference>
<dbReference type="GO" id="GO:0009279">
    <property type="term" value="C:cell outer membrane"/>
    <property type="evidence" value="ECO:0007669"/>
    <property type="project" value="UniProtKB-SubCell"/>
</dbReference>
<dbReference type="Proteomes" id="UP000182761">
    <property type="component" value="Unassembled WGS sequence"/>
</dbReference>
<keyword evidence="9 11" id="KW-0472">Membrane</keyword>
<proteinExistence type="inferred from homology"/>
<comment type="subcellular location">
    <subcellularLocation>
        <location evidence="1 11">Cell outer membrane</location>
        <topology evidence="1 11">Multi-pass membrane protein</topology>
    </subcellularLocation>
</comment>
<evidence type="ECO:0000256" key="9">
    <source>
        <dbReference type="ARBA" id="ARBA00023136"/>
    </source>
</evidence>
<dbReference type="PROSITE" id="PS52016">
    <property type="entry name" value="TONB_DEPENDENT_REC_3"/>
    <property type="match status" value="1"/>
</dbReference>
<evidence type="ECO:0000259" key="13">
    <source>
        <dbReference type="Pfam" id="PF07715"/>
    </source>
</evidence>
<dbReference type="AlphaFoldDB" id="A0A0X3AM29"/>
<sequence>MLSREILDKDYSYLKSYFFSPITISLGFFIMKKRDWFYLVIALFNLSLKAQIKKDSLFELQEIIVSGNAPISKERITARQLESKNLGQDIPYLLKNNLSVVSTSDAGAGIGYTSLRIRGSDQTRINVTLNGVPINNAESQGPFWINMPDIASSLSNLTIQRGVGTSTEGTGSFGASINAKIQTPSNTPYFQTAQSIGSFKTHKHTLGLGTGKFFNETLKIDAKISFIKSDGYIDRAFSDLFSYYVHGLYEKNNTSIGIMTFGGQEKTYQSWNGINDEMMKKRRTFNSCGAIYEKDGNIIRYYNNETDNYYQDHYHLYFKHKISNSWVVNSTLFYTRGKGYYEEYKQNSKLSNYKLKDIIIGNETISRSDLIRRQWLDNNFYGIVNRASGNINKWKLEIGMGANTYEGYHHGNVIWAEYFSNGLKDHEYYRNKANKNEISTFFKAIFNLTPYWELFGDIQYRTIHYKGYDVPGGKSIFKNGGAIKFDKNYNFINPKVGTSYKIEEGSIYLTYGLAQREPSRNDILENNSVKAELMHNIELGVQQNFRQFSYSANWYGMYYINQLVLSGKINDVGSFIRENSGKSYRTGIELSASYQLSTKFSLSANSTISINKNINFKKETDSDIKELGNTTIAFSPNYIGNITAEWKPLKNLNCKWMHQYVSSQYLTNEEPKNGKLNGYYISDMVFEFSPSLFSINSFNFKLALNNIFNNQYENNGYYYDNIPYYYPQAGFNFLTGISIKF</sequence>
<reference evidence="14 15" key="1">
    <citation type="submission" date="2016-01" db="EMBL/GenBank/DDBJ databases">
        <authorList>
            <person name="McClelland M."/>
            <person name="Jain A."/>
            <person name="Saraogi P."/>
            <person name="Mendelson R."/>
            <person name="Westerman R."/>
            <person name="SanMiguel P."/>
            <person name="Csonka L."/>
        </authorList>
    </citation>
    <scope>NUCLEOTIDE SEQUENCE [LARGE SCALE GENOMIC DNA]</scope>
    <source>
        <strain evidence="14 15">R-53146</strain>
    </source>
</reference>
<dbReference type="InterPro" id="IPR037066">
    <property type="entry name" value="Plug_dom_sf"/>
</dbReference>
<dbReference type="GO" id="GO:0015344">
    <property type="term" value="F:siderophore uptake transmembrane transporter activity"/>
    <property type="evidence" value="ECO:0007669"/>
    <property type="project" value="TreeGrafter"/>
</dbReference>
<evidence type="ECO:0000256" key="8">
    <source>
        <dbReference type="ARBA" id="ARBA00023065"/>
    </source>
</evidence>
<keyword evidence="3 11" id="KW-1134">Transmembrane beta strand</keyword>
<keyword evidence="15" id="KW-1185">Reference proteome</keyword>
<dbReference type="InterPro" id="IPR039426">
    <property type="entry name" value="TonB-dep_rcpt-like"/>
</dbReference>
<keyword evidence="10 11" id="KW-0998">Cell outer membrane</keyword>
<feature type="transmembrane region" description="Helical" evidence="12">
    <location>
        <begin position="12"/>
        <end position="30"/>
    </location>
</feature>
<evidence type="ECO:0000256" key="12">
    <source>
        <dbReference type="SAM" id="Phobius"/>
    </source>
</evidence>
<evidence type="ECO:0000313" key="15">
    <source>
        <dbReference type="Proteomes" id="UP000182761"/>
    </source>
</evidence>
<keyword evidence="4" id="KW-0410">Iron transport</keyword>
<dbReference type="Gene3D" id="2.40.170.20">
    <property type="entry name" value="TonB-dependent receptor, beta-barrel domain"/>
    <property type="match status" value="1"/>
</dbReference>
<dbReference type="InterPro" id="IPR012910">
    <property type="entry name" value="Plug_dom"/>
</dbReference>
<feature type="domain" description="TonB-dependent receptor plug" evidence="13">
    <location>
        <begin position="69"/>
        <end position="175"/>
    </location>
</feature>
<evidence type="ECO:0000256" key="11">
    <source>
        <dbReference type="PROSITE-ProRule" id="PRU01360"/>
    </source>
</evidence>
<keyword evidence="5 11" id="KW-0812">Transmembrane</keyword>
<keyword evidence="8" id="KW-0406">Ion transport</keyword>
<keyword evidence="2 11" id="KW-0813">Transport</keyword>
<evidence type="ECO:0000256" key="5">
    <source>
        <dbReference type="ARBA" id="ARBA00022692"/>
    </source>
</evidence>
<dbReference type="Pfam" id="PF07715">
    <property type="entry name" value="Plug"/>
    <property type="match status" value="1"/>
</dbReference>
<dbReference type="EMBL" id="FCOR01000001">
    <property type="protein sequence ID" value="CVK15440.1"/>
    <property type="molecule type" value="Genomic_DNA"/>
</dbReference>
<dbReference type="PANTHER" id="PTHR32552:SF68">
    <property type="entry name" value="FERRICHROME OUTER MEMBRANE TRANSPORTER_PHAGE RECEPTOR"/>
    <property type="match status" value="1"/>
</dbReference>
<evidence type="ECO:0000256" key="3">
    <source>
        <dbReference type="ARBA" id="ARBA00022452"/>
    </source>
</evidence>
<gene>
    <name evidence="14" type="ORF">Ga0061079_101259</name>
</gene>
<accession>A0A0X3AM29</accession>
<comment type="similarity">
    <text evidence="11">Belongs to the TonB-dependent receptor family.</text>
</comment>
<organism evidence="14 15">
    <name type="scientific">Apibacter mensalis</name>
    <dbReference type="NCBI Taxonomy" id="1586267"/>
    <lineage>
        <taxon>Bacteria</taxon>
        <taxon>Pseudomonadati</taxon>
        <taxon>Bacteroidota</taxon>
        <taxon>Flavobacteriia</taxon>
        <taxon>Flavobacteriales</taxon>
        <taxon>Weeksellaceae</taxon>
        <taxon>Apibacter</taxon>
    </lineage>
</organism>
<dbReference type="InterPro" id="IPR036942">
    <property type="entry name" value="Beta-barrel_TonB_sf"/>
</dbReference>
<evidence type="ECO:0000256" key="10">
    <source>
        <dbReference type="ARBA" id="ARBA00023237"/>
    </source>
</evidence>
<evidence type="ECO:0000256" key="6">
    <source>
        <dbReference type="ARBA" id="ARBA00022729"/>
    </source>
</evidence>
<evidence type="ECO:0000256" key="4">
    <source>
        <dbReference type="ARBA" id="ARBA00022496"/>
    </source>
</evidence>
<dbReference type="Gene3D" id="2.170.130.10">
    <property type="entry name" value="TonB-dependent receptor, plug domain"/>
    <property type="match status" value="1"/>
</dbReference>
<dbReference type="STRING" id="1586267.GCA_001418685_00260"/>
<name>A0A0X3AM29_9FLAO</name>
<dbReference type="PANTHER" id="PTHR32552">
    <property type="entry name" value="FERRICHROME IRON RECEPTOR-RELATED"/>
    <property type="match status" value="1"/>
</dbReference>
<keyword evidence="6" id="KW-0732">Signal</keyword>
<evidence type="ECO:0000256" key="7">
    <source>
        <dbReference type="ARBA" id="ARBA00023004"/>
    </source>
</evidence>
<evidence type="ECO:0000256" key="1">
    <source>
        <dbReference type="ARBA" id="ARBA00004571"/>
    </source>
</evidence>
<keyword evidence="7" id="KW-0408">Iron</keyword>
<keyword evidence="12" id="KW-1133">Transmembrane helix</keyword>